<dbReference type="PROSITE" id="PS50158">
    <property type="entry name" value="ZF_CCHC"/>
    <property type="match status" value="1"/>
</dbReference>
<sequence length="481" mass="54982">MKAEEFKTIIENQQKGFEEILARLLAKMDTKESQVQSEKEEAKLFFKLSQILCEFNFDIKRGLSFSVYWAKNRSIIEVEGKSLPEVSKVRLLLSKLGSNEYAQIERKLLPKVLSELSLEELVSELSSEFKDPKSKLIKRFEALNLKCSDFEDILEFGNRVNAECERAEMTLSSEHSDSALLSLKEVLEEVRKYQNNKSESELLAGKCSDFKNNDKIAINLVKNISEAKDPPAKNYSVKKCFECGKSGHLAKNCWSKIRPQVAIIDIVDSENLILKENWLKKIVKISDRQVEFIVDTASQINCISEEIWKECGSPKLEPVSYKGLGIGVTTFEIEGKWITSSVIDDKEVQITIHFSAKVNEESNFGEKKIFFNKNKLNKVFKKGTRVKVKNTNKRSGKVEWLKGEILHQSGKCWKVKVQELKAIVTRHYGEIVVDSLMNQRRAVTSNFKRMKLSEKKEDRKYESSTSASSITVDLKVSSEES</sequence>
<reference evidence="4" key="1">
    <citation type="journal article" date="2020" name="Ecol. Evol.">
        <title>Genome structure and content of the rice root-knot nematode (Meloidogyne graminicola).</title>
        <authorList>
            <person name="Phan N.T."/>
            <person name="Danchin E.G.J."/>
            <person name="Klopp C."/>
            <person name="Perfus-Barbeoch L."/>
            <person name="Kozlowski D.K."/>
            <person name="Koutsovoulos G.D."/>
            <person name="Lopez-Roques C."/>
            <person name="Bouchez O."/>
            <person name="Zahm M."/>
            <person name="Besnard G."/>
            <person name="Bellafiore S."/>
        </authorList>
    </citation>
    <scope>NUCLEOTIDE SEQUENCE</scope>
    <source>
        <strain evidence="4">VN-18</strain>
    </source>
</reference>
<dbReference type="InterPro" id="IPR001878">
    <property type="entry name" value="Znf_CCHC"/>
</dbReference>
<evidence type="ECO:0000313" key="5">
    <source>
        <dbReference type="Proteomes" id="UP000605970"/>
    </source>
</evidence>
<dbReference type="Gene3D" id="2.40.70.10">
    <property type="entry name" value="Acid Proteases"/>
    <property type="match status" value="1"/>
</dbReference>
<dbReference type="Gene3D" id="4.10.60.10">
    <property type="entry name" value="Zinc finger, CCHC-type"/>
    <property type="match status" value="1"/>
</dbReference>
<evidence type="ECO:0000256" key="2">
    <source>
        <dbReference type="SAM" id="MobiDB-lite"/>
    </source>
</evidence>
<dbReference type="SMART" id="SM00343">
    <property type="entry name" value="ZnF_C2HC"/>
    <property type="match status" value="1"/>
</dbReference>
<comment type="caution">
    <text evidence="4">The sequence shown here is derived from an EMBL/GenBank/DDBJ whole genome shotgun (WGS) entry which is preliminary data.</text>
</comment>
<feature type="region of interest" description="Disordered" evidence="2">
    <location>
        <begin position="454"/>
        <end position="481"/>
    </location>
</feature>
<proteinExistence type="predicted"/>
<dbReference type="SUPFAM" id="SSF57756">
    <property type="entry name" value="Retrovirus zinc finger-like domains"/>
    <property type="match status" value="1"/>
</dbReference>
<keyword evidence="1" id="KW-0862">Zinc</keyword>
<feature type="domain" description="CCHC-type" evidence="3">
    <location>
        <begin position="239"/>
        <end position="253"/>
    </location>
</feature>
<dbReference type="Pfam" id="PF00098">
    <property type="entry name" value="zf-CCHC"/>
    <property type="match status" value="1"/>
</dbReference>
<dbReference type="AlphaFoldDB" id="A0A8S9ZQM4"/>
<gene>
    <name evidence="4" type="ORF">Mgra_00005147</name>
</gene>
<keyword evidence="5" id="KW-1185">Reference proteome</keyword>
<dbReference type="Pfam" id="PF23309">
    <property type="entry name" value="DUF7083"/>
    <property type="match status" value="1"/>
</dbReference>
<keyword evidence="1" id="KW-0863">Zinc-finger</keyword>
<protein>
    <submittedName>
        <fullName evidence="4">CCHC-type domain-containing protein</fullName>
    </submittedName>
</protein>
<feature type="non-terminal residue" evidence="4">
    <location>
        <position position="481"/>
    </location>
</feature>
<accession>A0A8S9ZQM4</accession>
<evidence type="ECO:0000256" key="1">
    <source>
        <dbReference type="PROSITE-ProRule" id="PRU00047"/>
    </source>
</evidence>
<dbReference type="InterPro" id="IPR021109">
    <property type="entry name" value="Peptidase_aspartic_dom_sf"/>
</dbReference>
<dbReference type="InterPro" id="IPR055510">
    <property type="entry name" value="DUF7083"/>
</dbReference>
<keyword evidence="1" id="KW-0479">Metal-binding</keyword>
<organism evidence="4 5">
    <name type="scientific">Meloidogyne graminicola</name>
    <dbReference type="NCBI Taxonomy" id="189291"/>
    <lineage>
        <taxon>Eukaryota</taxon>
        <taxon>Metazoa</taxon>
        <taxon>Ecdysozoa</taxon>
        <taxon>Nematoda</taxon>
        <taxon>Chromadorea</taxon>
        <taxon>Rhabditida</taxon>
        <taxon>Tylenchina</taxon>
        <taxon>Tylenchomorpha</taxon>
        <taxon>Tylenchoidea</taxon>
        <taxon>Meloidogynidae</taxon>
        <taxon>Meloidogyninae</taxon>
        <taxon>Meloidogyne</taxon>
    </lineage>
</organism>
<dbReference type="GO" id="GO:0003676">
    <property type="term" value="F:nucleic acid binding"/>
    <property type="evidence" value="ECO:0007669"/>
    <property type="project" value="InterPro"/>
</dbReference>
<evidence type="ECO:0000313" key="4">
    <source>
        <dbReference type="EMBL" id="KAF7635472.1"/>
    </source>
</evidence>
<dbReference type="EMBL" id="JABEBT010000042">
    <property type="protein sequence ID" value="KAF7635472.1"/>
    <property type="molecule type" value="Genomic_DNA"/>
</dbReference>
<dbReference type="SUPFAM" id="SSF50630">
    <property type="entry name" value="Acid proteases"/>
    <property type="match status" value="1"/>
</dbReference>
<dbReference type="GO" id="GO:0008270">
    <property type="term" value="F:zinc ion binding"/>
    <property type="evidence" value="ECO:0007669"/>
    <property type="project" value="UniProtKB-KW"/>
</dbReference>
<dbReference type="GO" id="GO:0019899">
    <property type="term" value="F:enzyme binding"/>
    <property type="evidence" value="ECO:0007669"/>
    <property type="project" value="UniProtKB-ARBA"/>
</dbReference>
<dbReference type="OrthoDB" id="5833993at2759"/>
<evidence type="ECO:0000259" key="3">
    <source>
        <dbReference type="PROSITE" id="PS50158"/>
    </source>
</evidence>
<name>A0A8S9ZQM4_9BILA</name>
<dbReference type="Proteomes" id="UP000605970">
    <property type="component" value="Unassembled WGS sequence"/>
</dbReference>
<dbReference type="InterPro" id="IPR036875">
    <property type="entry name" value="Znf_CCHC_sf"/>
</dbReference>